<dbReference type="EMBL" id="BRXY01000029">
    <property type="protein sequence ID" value="GMH54691.1"/>
    <property type="molecule type" value="Genomic_DNA"/>
</dbReference>
<sequence length="215" mass="24450">MSSAETIDAEKLYDATKRRQTYQHNIAQYLVDLSDSRATFDFCGGMMFEFKLTNKLKARLLGVSGEGSASLQPSVADSSKRRMHQISNYEKSAHADNTVYFHGREIRNVPDAAGGRGFVLQLSDSDDDPEGWSPQEVATYDGWGHDSGRQWRKTDDWESEGVQMREKFGDDAFGLNHRFYLHYDEQDNFWLSAEDGCEGKAAEAKRRGYFQGLFN</sequence>
<gene>
    <name evidence="1" type="ORF">TrST_g5677</name>
</gene>
<evidence type="ECO:0000313" key="2">
    <source>
        <dbReference type="Proteomes" id="UP001165085"/>
    </source>
</evidence>
<accession>A0A9W6ZM02</accession>
<organism evidence="1 2">
    <name type="scientific">Triparma strigata</name>
    <dbReference type="NCBI Taxonomy" id="1606541"/>
    <lineage>
        <taxon>Eukaryota</taxon>
        <taxon>Sar</taxon>
        <taxon>Stramenopiles</taxon>
        <taxon>Ochrophyta</taxon>
        <taxon>Bolidophyceae</taxon>
        <taxon>Parmales</taxon>
        <taxon>Triparmaceae</taxon>
        <taxon>Triparma</taxon>
    </lineage>
</organism>
<protein>
    <submittedName>
        <fullName evidence="1">Uncharacterized protein</fullName>
    </submittedName>
</protein>
<dbReference type="AlphaFoldDB" id="A0A9W6ZM02"/>
<keyword evidence="2" id="KW-1185">Reference proteome</keyword>
<proteinExistence type="predicted"/>
<evidence type="ECO:0000313" key="1">
    <source>
        <dbReference type="EMBL" id="GMH54691.1"/>
    </source>
</evidence>
<reference evidence="2" key="1">
    <citation type="journal article" date="2023" name="Commun. Biol.">
        <title>Genome analysis of Parmales, the sister group of diatoms, reveals the evolutionary specialization of diatoms from phago-mixotrophs to photoautotrophs.</title>
        <authorList>
            <person name="Ban H."/>
            <person name="Sato S."/>
            <person name="Yoshikawa S."/>
            <person name="Yamada K."/>
            <person name="Nakamura Y."/>
            <person name="Ichinomiya M."/>
            <person name="Sato N."/>
            <person name="Blanc-Mathieu R."/>
            <person name="Endo H."/>
            <person name="Kuwata A."/>
            <person name="Ogata H."/>
        </authorList>
    </citation>
    <scope>NUCLEOTIDE SEQUENCE [LARGE SCALE GENOMIC DNA]</scope>
    <source>
        <strain evidence="2">NIES 3701</strain>
    </source>
</reference>
<comment type="caution">
    <text evidence="1">The sequence shown here is derived from an EMBL/GenBank/DDBJ whole genome shotgun (WGS) entry which is preliminary data.</text>
</comment>
<name>A0A9W6ZM02_9STRA</name>
<dbReference type="Proteomes" id="UP001165085">
    <property type="component" value="Unassembled WGS sequence"/>
</dbReference>
<dbReference type="OrthoDB" id="10266294at2759"/>